<evidence type="ECO:0000313" key="1">
    <source>
        <dbReference type="EMBL" id="RYR43255.1"/>
    </source>
</evidence>
<evidence type="ECO:0000313" key="2">
    <source>
        <dbReference type="Proteomes" id="UP000289738"/>
    </source>
</evidence>
<dbReference type="EMBL" id="SDMP01000008">
    <property type="protein sequence ID" value="RYR43255.1"/>
    <property type="molecule type" value="Genomic_DNA"/>
</dbReference>
<comment type="caution">
    <text evidence="1">The sequence shown here is derived from an EMBL/GenBank/DDBJ whole genome shotgun (WGS) entry which is preliminary data.</text>
</comment>
<accession>A0A445BWZ5</accession>
<protein>
    <submittedName>
        <fullName evidence="1">Uncharacterized protein</fullName>
    </submittedName>
</protein>
<gene>
    <name evidence="1" type="ORF">Ahy_A08g039682</name>
</gene>
<reference evidence="1 2" key="1">
    <citation type="submission" date="2019-01" db="EMBL/GenBank/DDBJ databases">
        <title>Sequencing of cultivated peanut Arachis hypogaea provides insights into genome evolution and oil improvement.</title>
        <authorList>
            <person name="Chen X."/>
        </authorList>
    </citation>
    <scope>NUCLEOTIDE SEQUENCE [LARGE SCALE GENOMIC DNA]</scope>
    <source>
        <strain evidence="2">cv. Fuhuasheng</strain>
        <tissue evidence="1">Leaves</tissue>
    </source>
</reference>
<proteinExistence type="predicted"/>
<name>A0A445BWZ5_ARAHY</name>
<keyword evidence="2" id="KW-1185">Reference proteome</keyword>
<dbReference type="Proteomes" id="UP000289738">
    <property type="component" value="Chromosome A08"/>
</dbReference>
<organism evidence="1 2">
    <name type="scientific">Arachis hypogaea</name>
    <name type="common">Peanut</name>
    <dbReference type="NCBI Taxonomy" id="3818"/>
    <lineage>
        <taxon>Eukaryota</taxon>
        <taxon>Viridiplantae</taxon>
        <taxon>Streptophyta</taxon>
        <taxon>Embryophyta</taxon>
        <taxon>Tracheophyta</taxon>
        <taxon>Spermatophyta</taxon>
        <taxon>Magnoliopsida</taxon>
        <taxon>eudicotyledons</taxon>
        <taxon>Gunneridae</taxon>
        <taxon>Pentapetalae</taxon>
        <taxon>rosids</taxon>
        <taxon>fabids</taxon>
        <taxon>Fabales</taxon>
        <taxon>Fabaceae</taxon>
        <taxon>Papilionoideae</taxon>
        <taxon>50 kb inversion clade</taxon>
        <taxon>dalbergioids sensu lato</taxon>
        <taxon>Dalbergieae</taxon>
        <taxon>Pterocarpus clade</taxon>
        <taxon>Arachis</taxon>
    </lineage>
</organism>
<sequence>MNFSESTIIQKVELHSMKHVKKSFYRILISIVRDGVKYNSFVVDSNEDFQVLFYCRRQFSEFNICWCLFISVLVIAPGKVLVTSSSFTADLNRDGDGQIGDIRSFGQLAIAIVGIPVMIPVSEEGGEPDAIKDVLRDDDDVEPAMIDEDSNNGLWRSIPVGGSVASSSEIQQYPSHFLTLDLEAMT</sequence>
<dbReference type="AlphaFoldDB" id="A0A445BWZ5"/>